<dbReference type="SUPFAM" id="SSF54236">
    <property type="entry name" value="Ubiquitin-like"/>
    <property type="match status" value="1"/>
</dbReference>
<proteinExistence type="predicted"/>
<evidence type="ECO:0000313" key="1">
    <source>
        <dbReference type="EMBL" id="KPI82610.1"/>
    </source>
</evidence>
<dbReference type="EMBL" id="LJSK01000686">
    <property type="protein sequence ID" value="KPI82610.1"/>
    <property type="molecule type" value="Genomic_DNA"/>
</dbReference>
<protein>
    <submittedName>
        <fullName evidence="1">ATG8/AUT7/APG8/PAZ2 putative (ATG8B1)</fullName>
    </submittedName>
</protein>
<dbReference type="VEuPathDB" id="TriTrypDB:Lsey_0687_0010"/>
<dbReference type="Gene3D" id="3.10.20.90">
    <property type="entry name" value="Phosphatidylinositol 3-kinase Catalytic Subunit, Chain A, domain 1"/>
    <property type="match status" value="1"/>
</dbReference>
<accession>A0A0N1HR42</accession>
<organism evidence="1 2">
    <name type="scientific">Leptomonas seymouri</name>
    <dbReference type="NCBI Taxonomy" id="5684"/>
    <lineage>
        <taxon>Eukaryota</taxon>
        <taxon>Discoba</taxon>
        <taxon>Euglenozoa</taxon>
        <taxon>Kinetoplastea</taxon>
        <taxon>Metakinetoplastina</taxon>
        <taxon>Trypanosomatida</taxon>
        <taxon>Trypanosomatidae</taxon>
        <taxon>Leishmaniinae</taxon>
        <taxon>Leptomonas</taxon>
    </lineage>
</organism>
<name>A0A0N1HR42_LEPSE</name>
<evidence type="ECO:0000313" key="2">
    <source>
        <dbReference type="Proteomes" id="UP000038009"/>
    </source>
</evidence>
<keyword evidence="2" id="KW-1185">Reference proteome</keyword>
<dbReference type="AlphaFoldDB" id="A0A0N1HR42"/>
<comment type="caution">
    <text evidence="1">The sequence shown here is derived from an EMBL/GenBank/DDBJ whole genome shotgun (WGS) entry which is preliminary data.</text>
</comment>
<sequence length="107" mass="11465">MSAIHAGSSSQLPVAVECNDGRLHFVNVARDATVARLEDAVRAALGSKKLSLIINGCTPAASTMLRDIHDSCKRTDGLLYVAVRAEKAMGGYVTPCCVWDGPYDREE</sequence>
<gene>
    <name evidence="1" type="ORF">ABL78_8380</name>
</gene>
<dbReference type="InterPro" id="IPR029071">
    <property type="entry name" value="Ubiquitin-like_domsf"/>
</dbReference>
<dbReference type="OrthoDB" id="273985at2759"/>
<reference evidence="1 2" key="1">
    <citation type="journal article" date="2015" name="PLoS Pathog.">
        <title>Leptomonas seymouri: Adaptations to the Dixenous Life Cycle Analyzed by Genome Sequencing, Transcriptome Profiling and Co-infection with Leishmania donovani.</title>
        <authorList>
            <person name="Kraeva N."/>
            <person name="Butenko A."/>
            <person name="Hlavacova J."/>
            <person name="Kostygov A."/>
            <person name="Myskova J."/>
            <person name="Grybchuk D."/>
            <person name="Lestinova T."/>
            <person name="Votypka J."/>
            <person name="Volf P."/>
            <person name="Opperdoes F."/>
            <person name="Flegontov P."/>
            <person name="Lukes J."/>
            <person name="Yurchenko V."/>
        </authorList>
    </citation>
    <scope>NUCLEOTIDE SEQUENCE [LARGE SCALE GENOMIC DNA]</scope>
    <source>
        <strain evidence="1 2">ATCC 30220</strain>
    </source>
</reference>
<dbReference type="OMA" id="INGCTPA"/>
<dbReference type="Proteomes" id="UP000038009">
    <property type="component" value="Unassembled WGS sequence"/>
</dbReference>